<keyword evidence="3" id="KW-0808">Transferase</keyword>
<gene>
    <name evidence="3" type="ORF">EQG66_12765</name>
</gene>
<protein>
    <submittedName>
        <fullName evidence="3">Glycosyltransferase family 1 protein</fullName>
    </submittedName>
</protein>
<dbReference type="CDD" id="cd03801">
    <property type="entry name" value="GT4_PimA-like"/>
    <property type="match status" value="1"/>
</dbReference>
<dbReference type="Pfam" id="PF13439">
    <property type="entry name" value="Glyco_transf_4"/>
    <property type="match status" value="1"/>
</dbReference>
<dbReference type="AlphaFoldDB" id="A0A4Q1KEZ5"/>
<dbReference type="InterPro" id="IPR001296">
    <property type="entry name" value="Glyco_trans_1"/>
</dbReference>
<dbReference type="SUPFAM" id="SSF53756">
    <property type="entry name" value="UDP-Glycosyltransferase/glycogen phosphorylase"/>
    <property type="match status" value="1"/>
</dbReference>
<name>A0A4Q1KEZ5_9SPHN</name>
<dbReference type="PANTHER" id="PTHR45947">
    <property type="entry name" value="SULFOQUINOVOSYL TRANSFERASE SQD2"/>
    <property type="match status" value="1"/>
</dbReference>
<feature type="domain" description="Glycosyltransferase subfamily 4-like N-terminal" evidence="2">
    <location>
        <begin position="19"/>
        <end position="213"/>
    </location>
</feature>
<accession>A0A4Q1KEZ5</accession>
<organism evidence="3 4">
    <name type="scientific">Sphingobium fluviale</name>
    <dbReference type="NCBI Taxonomy" id="2506423"/>
    <lineage>
        <taxon>Bacteria</taxon>
        <taxon>Pseudomonadati</taxon>
        <taxon>Pseudomonadota</taxon>
        <taxon>Alphaproteobacteria</taxon>
        <taxon>Sphingomonadales</taxon>
        <taxon>Sphingomonadaceae</taxon>
        <taxon>Sphingobium</taxon>
    </lineage>
</organism>
<dbReference type="InterPro" id="IPR050194">
    <property type="entry name" value="Glycosyltransferase_grp1"/>
</dbReference>
<dbReference type="OrthoDB" id="9801573at2"/>
<evidence type="ECO:0000259" key="2">
    <source>
        <dbReference type="Pfam" id="PF13439"/>
    </source>
</evidence>
<evidence type="ECO:0000313" key="3">
    <source>
        <dbReference type="EMBL" id="RXR26574.1"/>
    </source>
</evidence>
<comment type="caution">
    <text evidence="3">The sequence shown here is derived from an EMBL/GenBank/DDBJ whole genome shotgun (WGS) entry which is preliminary data.</text>
</comment>
<evidence type="ECO:0000313" key="4">
    <source>
        <dbReference type="Proteomes" id="UP000290958"/>
    </source>
</evidence>
<sequence length="418" mass="46242">MAPLNIAMLTTFYPPYNFGGDGIGIRRLATALADRGHHITVVHDRDAYTTQAGREPASIEMDPRIEVIGLTSGMGMLSNLLVHQLGSPVVHKARMEELLGPGKFDVIWHHNASLVGGPGLFGLGDPNAVRIYEAHEHWLVCPTHVLWKENRELCEQRACLRCQLSYKRPPQPWRWTGKLGREARHIDVFIAKSQFSRDKHRAFGFAPEMEVVPYFLPDMPPITGQAAPHPRPYFLFVGRLEKIKGVQDIIPAFSGSAADGPDLVIVGGGEYEAELRAQGASMERVHFTGRLDPEALPAWYSNARALIVPSLCYETFGIILIEAFRGGTPVIARRLGPFPEIVAKGGGLLFENEAELRAAIAELGTDPARRDALAREARIAYEKNWKEDIVITEYLDVVAKAARAKGNQHVISALENRA</sequence>
<evidence type="ECO:0000259" key="1">
    <source>
        <dbReference type="Pfam" id="PF00534"/>
    </source>
</evidence>
<dbReference type="Gene3D" id="3.40.50.2000">
    <property type="entry name" value="Glycogen Phosphorylase B"/>
    <property type="match status" value="2"/>
</dbReference>
<feature type="domain" description="Glycosyl transferase family 1" evidence="1">
    <location>
        <begin position="227"/>
        <end position="378"/>
    </location>
</feature>
<dbReference type="EMBL" id="SBKP01000014">
    <property type="protein sequence ID" value="RXR26574.1"/>
    <property type="molecule type" value="Genomic_DNA"/>
</dbReference>
<dbReference type="RefSeq" id="WP_129404980.1">
    <property type="nucleotide sequence ID" value="NZ_SBKP01000014.1"/>
</dbReference>
<dbReference type="InterPro" id="IPR028098">
    <property type="entry name" value="Glyco_trans_4-like_N"/>
</dbReference>
<dbReference type="GO" id="GO:0016757">
    <property type="term" value="F:glycosyltransferase activity"/>
    <property type="evidence" value="ECO:0007669"/>
    <property type="project" value="InterPro"/>
</dbReference>
<dbReference type="Proteomes" id="UP000290958">
    <property type="component" value="Unassembled WGS sequence"/>
</dbReference>
<proteinExistence type="predicted"/>
<keyword evidence="4" id="KW-1185">Reference proteome</keyword>
<reference evidence="4" key="1">
    <citation type="submission" date="2019-01" db="EMBL/GenBank/DDBJ databases">
        <title>Cytophagaceae bacterium strain CAR-16.</title>
        <authorList>
            <person name="Chen W.-M."/>
        </authorList>
    </citation>
    <scope>NUCLEOTIDE SEQUENCE [LARGE SCALE GENOMIC DNA]</scope>
    <source>
        <strain evidence="4">CHR27</strain>
    </source>
</reference>
<dbReference type="PANTHER" id="PTHR45947:SF13">
    <property type="entry name" value="TRANSFERASE"/>
    <property type="match status" value="1"/>
</dbReference>
<dbReference type="Pfam" id="PF00534">
    <property type="entry name" value="Glycos_transf_1"/>
    <property type="match status" value="1"/>
</dbReference>